<protein>
    <submittedName>
        <fullName evidence="3">Altronate dehydratase small subunit</fullName>
        <ecNumber evidence="3">4.2.1.7</ecNumber>
    </submittedName>
</protein>
<dbReference type="AlphaFoldDB" id="A0A852T5I8"/>
<dbReference type="EC" id="4.2.1.7" evidence="3"/>
<dbReference type="SMART" id="SM00858">
    <property type="entry name" value="SAF"/>
    <property type="match status" value="1"/>
</dbReference>
<dbReference type="CDD" id="cd11613">
    <property type="entry name" value="SAF_AH_GD"/>
    <property type="match status" value="1"/>
</dbReference>
<dbReference type="Gene3D" id="2.30.130.110">
    <property type="match status" value="1"/>
</dbReference>
<dbReference type="Proteomes" id="UP000548423">
    <property type="component" value="Unassembled WGS sequence"/>
</dbReference>
<reference evidence="4" key="2">
    <citation type="submission" date="2020-08" db="EMBL/GenBank/DDBJ databases">
        <title>The Agave Microbiome: Exploring the role of microbial communities in plant adaptations to desert environments.</title>
        <authorList>
            <person name="Partida-Martinez L.P."/>
        </authorList>
    </citation>
    <scope>NUCLEOTIDE SEQUENCE [LARGE SCALE GENOMIC DNA]</scope>
    <source>
        <strain evidence="4">AT2.8</strain>
    </source>
</reference>
<accession>A0A852T5I8</accession>
<evidence type="ECO:0000259" key="2">
    <source>
        <dbReference type="SMART" id="SM00858"/>
    </source>
</evidence>
<feature type="domain" description="SAF" evidence="2">
    <location>
        <begin position="19"/>
        <end position="94"/>
    </location>
</feature>
<evidence type="ECO:0000313" key="4">
    <source>
        <dbReference type="Proteomes" id="UP000548423"/>
    </source>
</evidence>
<name>A0A852T5I8_9BACI</name>
<dbReference type="PANTHER" id="PTHR30536:SF5">
    <property type="entry name" value="ALTRONATE DEHYDRATASE"/>
    <property type="match status" value="1"/>
</dbReference>
<dbReference type="InterPro" id="IPR052172">
    <property type="entry name" value="UxaA_altronate/galactarate_dh"/>
</dbReference>
<dbReference type="PANTHER" id="PTHR30536">
    <property type="entry name" value="ALTRONATE/GALACTARATE DEHYDRATASE"/>
    <property type="match status" value="1"/>
</dbReference>
<keyword evidence="1 3" id="KW-0456">Lyase</keyword>
<reference evidence="4" key="1">
    <citation type="submission" date="2020-07" db="EMBL/GenBank/DDBJ databases">
        <authorList>
            <person name="Partida-Martinez L."/>
            <person name="Huntemann M."/>
            <person name="Clum A."/>
            <person name="Wang J."/>
            <person name="Palaniappan K."/>
            <person name="Ritter S."/>
            <person name="Chen I.-M."/>
            <person name="Stamatis D."/>
            <person name="Reddy T."/>
            <person name="O'Malley R."/>
            <person name="Daum C."/>
            <person name="Shapiro N."/>
            <person name="Ivanova N."/>
            <person name="Kyrpides N."/>
            <person name="Woyke T."/>
        </authorList>
    </citation>
    <scope>NUCLEOTIDE SEQUENCE [LARGE SCALE GENOMIC DNA]</scope>
    <source>
        <strain evidence="4">AT2.8</strain>
    </source>
</reference>
<sequence length="111" mass="12251">MAAYDFNSDMSSIVLNNIDNVATMLCDVKAGETITYTLEGKPQTLVVKDDIRFGHKVALRPIPKGERILKYGESIGAASEFIDRGEHVHVHNIEGIRGRGDAHTQKEVKNS</sequence>
<dbReference type="GO" id="GO:0008789">
    <property type="term" value="F:altronate dehydratase activity"/>
    <property type="evidence" value="ECO:0007669"/>
    <property type="project" value="UniProtKB-EC"/>
</dbReference>
<dbReference type="InterPro" id="IPR044144">
    <property type="entry name" value="SAF_UxaA/GarD"/>
</dbReference>
<dbReference type="EMBL" id="JACCBX010000001">
    <property type="protein sequence ID" value="NYE03481.1"/>
    <property type="molecule type" value="Genomic_DNA"/>
</dbReference>
<evidence type="ECO:0000256" key="1">
    <source>
        <dbReference type="ARBA" id="ARBA00023239"/>
    </source>
</evidence>
<dbReference type="Pfam" id="PF08666">
    <property type="entry name" value="SAF"/>
    <property type="match status" value="1"/>
</dbReference>
<dbReference type="InterPro" id="IPR013974">
    <property type="entry name" value="SAF"/>
</dbReference>
<organism evidence="3 4">
    <name type="scientific">Neobacillus niacini</name>
    <dbReference type="NCBI Taxonomy" id="86668"/>
    <lineage>
        <taxon>Bacteria</taxon>
        <taxon>Bacillati</taxon>
        <taxon>Bacillota</taxon>
        <taxon>Bacilli</taxon>
        <taxon>Bacillales</taxon>
        <taxon>Bacillaceae</taxon>
        <taxon>Neobacillus</taxon>
    </lineage>
</organism>
<gene>
    <name evidence="3" type="ORF">F4694_000200</name>
</gene>
<evidence type="ECO:0000313" key="3">
    <source>
        <dbReference type="EMBL" id="NYE03481.1"/>
    </source>
</evidence>
<comment type="caution">
    <text evidence="3">The sequence shown here is derived from an EMBL/GenBank/DDBJ whole genome shotgun (WGS) entry which is preliminary data.</text>
</comment>
<dbReference type="GO" id="GO:0019698">
    <property type="term" value="P:D-galacturonate catabolic process"/>
    <property type="evidence" value="ECO:0007669"/>
    <property type="project" value="TreeGrafter"/>
</dbReference>
<proteinExistence type="predicted"/>